<dbReference type="RefSeq" id="WP_270025368.1">
    <property type="nucleotide sequence ID" value="NZ_JAPDDP010000018.1"/>
</dbReference>
<dbReference type="InterPro" id="IPR023346">
    <property type="entry name" value="Lysozyme-like_dom_sf"/>
</dbReference>
<comment type="catalytic activity">
    <reaction evidence="7">
        <text>Preferential cleavage: (Ac)2-L-Lys-D-Ala-|-D-Ala. Also transpeptidation of peptidyl-alanyl moieties that are N-acyl substituents of D-alanine.</text>
        <dbReference type="EC" id="3.4.16.4"/>
    </reaction>
</comment>
<comment type="catalytic activity">
    <reaction evidence="8">
        <text>[GlcNAc-(1-&gt;4)-Mur2Ac(oyl-L-Ala-gamma-D-Glu-L-Lys-D-Ala-D-Ala)](n)-di-trans,octa-cis-undecaprenyl diphosphate + beta-D-GlcNAc-(1-&gt;4)-Mur2Ac(oyl-L-Ala-gamma-D-Glu-L-Lys-D-Ala-D-Ala)-di-trans,octa-cis-undecaprenyl diphosphate = [GlcNAc-(1-&gt;4)-Mur2Ac(oyl-L-Ala-gamma-D-Glu-L-Lys-D-Ala-D-Ala)](n+1)-di-trans,octa-cis-undecaprenyl diphosphate + di-trans,octa-cis-undecaprenyl diphosphate + H(+)</text>
        <dbReference type="Rhea" id="RHEA:23708"/>
        <dbReference type="Rhea" id="RHEA-COMP:9602"/>
        <dbReference type="Rhea" id="RHEA-COMP:9603"/>
        <dbReference type="ChEBI" id="CHEBI:15378"/>
        <dbReference type="ChEBI" id="CHEBI:58405"/>
        <dbReference type="ChEBI" id="CHEBI:60033"/>
        <dbReference type="ChEBI" id="CHEBI:78435"/>
        <dbReference type="EC" id="2.4.99.28"/>
    </reaction>
</comment>
<evidence type="ECO:0000256" key="2">
    <source>
        <dbReference type="ARBA" id="ARBA00022670"/>
    </source>
</evidence>
<feature type="compositionally biased region" description="Low complexity" evidence="9">
    <location>
        <begin position="653"/>
        <end position="665"/>
    </location>
</feature>
<evidence type="ECO:0000256" key="7">
    <source>
        <dbReference type="ARBA" id="ARBA00034000"/>
    </source>
</evidence>
<evidence type="ECO:0000256" key="4">
    <source>
        <dbReference type="ARBA" id="ARBA00022679"/>
    </source>
</evidence>
<comment type="caution">
    <text evidence="13">The sequence shown here is derived from an EMBL/GenBank/DDBJ whole genome shotgun (WGS) entry which is preliminary data.</text>
</comment>
<reference evidence="13" key="1">
    <citation type="submission" date="2022-10" db="EMBL/GenBank/DDBJ databases">
        <title>The WGS of Solirubrobacter phytolaccae KCTC 29190.</title>
        <authorList>
            <person name="Jiang Z."/>
        </authorList>
    </citation>
    <scope>NUCLEOTIDE SEQUENCE</scope>
    <source>
        <strain evidence="13">KCTC 29190</strain>
    </source>
</reference>
<sequence>MLLAVLVVLLAGVGTALAAVGWVVRTANDGQALSSYTPRNAGALTEVLSADGTRLGFIQNDDLVLPVSAKTLPQVMKDATVAIEDERFYKHTGVDYEGIIRAAVKNATSDNQQGGSTLTMQLVRNLYTQDVTRSGIDGYKRKIREARLAQELEEEHSKEWVLSRYLNTVPYGTYGGQSAIGANAAARLYFDKSVKDLTVREAAMLAGIPQAPSIYSPVDNPKGTKARRNEVLQKMADLGYITQAKATREKAKGLGLNMDRYFSRARERYVLDFVKSELIKEYGISETKRGGFRVYTTINLKYQQYARTAMSQLSGVGPSSAIVTIDPKNGDIVTMASTQQYGRSKGKSTYNLATQGKRQPGSSFKTMALLTALREGVSPNTSYTSISPMKIAKPPCGSPTAPWELKTYGGKGAGTMDLRTATLKSDNSVYAQLVSDLGPDKVKETARMMGIKSKLLGVCAESLGGLTDGVSPLEMANAYATIVNGGYRNRPRVIKKIERNGKKVKLPARWRVKRTKAFEDGVTDQVVKILQANVGGGTGGKAQIPGCNQGGKTGTTDKNIDAWFVGFTPRFATSVWVGFPGSAKISMNGLYFGSNIDGGTYPAQIWGDYMKNVVKNGCGEWLKPKEPFNSQPFMGKYAREGAKDEESGEDQPGAEPGTGDTTTPPADDKPRTEDTDNGGDDNDGPGFDPGAYETPPQDPSNGGTQAPTDG</sequence>
<dbReference type="GO" id="GO:0030288">
    <property type="term" value="C:outer membrane-bounded periplasmic space"/>
    <property type="evidence" value="ECO:0007669"/>
    <property type="project" value="TreeGrafter"/>
</dbReference>
<dbReference type="Gene3D" id="1.10.3810.10">
    <property type="entry name" value="Biosynthetic peptidoglycan transglycosylase-like"/>
    <property type="match status" value="1"/>
</dbReference>
<evidence type="ECO:0000256" key="8">
    <source>
        <dbReference type="ARBA" id="ARBA00049902"/>
    </source>
</evidence>
<evidence type="ECO:0000256" key="6">
    <source>
        <dbReference type="ARBA" id="ARBA00023268"/>
    </source>
</evidence>
<keyword evidence="1" id="KW-0121">Carboxypeptidase</keyword>
<evidence type="ECO:0000313" key="14">
    <source>
        <dbReference type="Proteomes" id="UP001147653"/>
    </source>
</evidence>
<feature type="signal peptide" evidence="10">
    <location>
        <begin position="1"/>
        <end position="18"/>
    </location>
</feature>
<organism evidence="13 14">
    <name type="scientific">Solirubrobacter phytolaccae</name>
    <dbReference type="NCBI Taxonomy" id="1404360"/>
    <lineage>
        <taxon>Bacteria</taxon>
        <taxon>Bacillati</taxon>
        <taxon>Actinomycetota</taxon>
        <taxon>Thermoleophilia</taxon>
        <taxon>Solirubrobacterales</taxon>
        <taxon>Solirubrobacteraceae</taxon>
        <taxon>Solirubrobacter</taxon>
    </lineage>
</organism>
<dbReference type="InterPro" id="IPR001264">
    <property type="entry name" value="Glyco_trans_51"/>
</dbReference>
<dbReference type="Proteomes" id="UP001147653">
    <property type="component" value="Unassembled WGS sequence"/>
</dbReference>
<evidence type="ECO:0000256" key="3">
    <source>
        <dbReference type="ARBA" id="ARBA00022676"/>
    </source>
</evidence>
<dbReference type="GO" id="GO:0008955">
    <property type="term" value="F:peptidoglycan glycosyltransferase activity"/>
    <property type="evidence" value="ECO:0007669"/>
    <property type="project" value="UniProtKB-EC"/>
</dbReference>
<feature type="region of interest" description="Disordered" evidence="9">
    <location>
        <begin position="638"/>
        <end position="710"/>
    </location>
</feature>
<keyword evidence="5" id="KW-0378">Hydrolase</keyword>
<evidence type="ECO:0000259" key="12">
    <source>
        <dbReference type="Pfam" id="PF00912"/>
    </source>
</evidence>
<feature type="domain" description="Penicillin-binding protein transpeptidase" evidence="11">
    <location>
        <begin position="321"/>
        <end position="573"/>
    </location>
</feature>
<dbReference type="InterPro" id="IPR001460">
    <property type="entry name" value="PCN-bd_Tpept"/>
</dbReference>
<dbReference type="SUPFAM" id="SSF56601">
    <property type="entry name" value="beta-lactamase/transpeptidase-like"/>
    <property type="match status" value="1"/>
</dbReference>
<feature type="chain" id="PRO_5040754884" evidence="10">
    <location>
        <begin position="19"/>
        <end position="710"/>
    </location>
</feature>
<keyword evidence="2" id="KW-0645">Protease</keyword>
<dbReference type="SUPFAM" id="SSF53955">
    <property type="entry name" value="Lysozyme-like"/>
    <property type="match status" value="1"/>
</dbReference>
<dbReference type="GO" id="GO:0006508">
    <property type="term" value="P:proteolysis"/>
    <property type="evidence" value="ECO:0007669"/>
    <property type="project" value="UniProtKB-KW"/>
</dbReference>
<dbReference type="AlphaFoldDB" id="A0A9X3NA83"/>
<evidence type="ECO:0000259" key="11">
    <source>
        <dbReference type="Pfam" id="PF00905"/>
    </source>
</evidence>
<keyword evidence="4" id="KW-0808">Transferase</keyword>
<dbReference type="GO" id="GO:0009002">
    <property type="term" value="F:serine-type D-Ala-D-Ala carboxypeptidase activity"/>
    <property type="evidence" value="ECO:0007669"/>
    <property type="project" value="UniProtKB-EC"/>
</dbReference>
<proteinExistence type="predicted"/>
<dbReference type="PANTHER" id="PTHR32282">
    <property type="entry name" value="BINDING PROTEIN TRANSPEPTIDASE, PUTATIVE-RELATED"/>
    <property type="match status" value="1"/>
</dbReference>
<feature type="domain" description="Glycosyl transferase family 51" evidence="12">
    <location>
        <begin position="65"/>
        <end position="235"/>
    </location>
</feature>
<keyword evidence="10" id="KW-0732">Signal</keyword>
<protein>
    <submittedName>
        <fullName evidence="13">Transglycosylase domain-containing protein</fullName>
    </submittedName>
</protein>
<name>A0A9X3NA83_9ACTN</name>
<accession>A0A9X3NA83</accession>
<evidence type="ECO:0000256" key="1">
    <source>
        <dbReference type="ARBA" id="ARBA00022645"/>
    </source>
</evidence>
<dbReference type="EMBL" id="JAPDDP010000018">
    <property type="protein sequence ID" value="MDA0181057.1"/>
    <property type="molecule type" value="Genomic_DNA"/>
</dbReference>
<evidence type="ECO:0000256" key="9">
    <source>
        <dbReference type="SAM" id="MobiDB-lite"/>
    </source>
</evidence>
<dbReference type="InterPro" id="IPR012338">
    <property type="entry name" value="Beta-lactam/transpept-like"/>
</dbReference>
<dbReference type="Pfam" id="PF00912">
    <property type="entry name" value="Transgly"/>
    <property type="match status" value="1"/>
</dbReference>
<dbReference type="Pfam" id="PF00905">
    <property type="entry name" value="Transpeptidase"/>
    <property type="match status" value="1"/>
</dbReference>
<gene>
    <name evidence="13" type="ORF">OJ997_12185</name>
</gene>
<dbReference type="Gene3D" id="3.40.710.10">
    <property type="entry name" value="DD-peptidase/beta-lactamase superfamily"/>
    <property type="match status" value="1"/>
</dbReference>
<dbReference type="InterPro" id="IPR050396">
    <property type="entry name" value="Glycosyltr_51/Transpeptidase"/>
</dbReference>
<dbReference type="PANTHER" id="PTHR32282:SF33">
    <property type="entry name" value="PEPTIDOGLYCAN GLYCOSYLTRANSFERASE"/>
    <property type="match status" value="1"/>
</dbReference>
<keyword evidence="3" id="KW-0328">Glycosyltransferase</keyword>
<dbReference type="GO" id="GO:0008658">
    <property type="term" value="F:penicillin binding"/>
    <property type="evidence" value="ECO:0007669"/>
    <property type="project" value="InterPro"/>
</dbReference>
<dbReference type="InterPro" id="IPR036950">
    <property type="entry name" value="PBP_transglycosylase"/>
</dbReference>
<keyword evidence="14" id="KW-1185">Reference proteome</keyword>
<keyword evidence="6" id="KW-0511">Multifunctional enzyme</keyword>
<evidence type="ECO:0000313" key="13">
    <source>
        <dbReference type="EMBL" id="MDA0181057.1"/>
    </source>
</evidence>
<feature type="compositionally biased region" description="Polar residues" evidence="9">
    <location>
        <begin position="699"/>
        <end position="710"/>
    </location>
</feature>
<evidence type="ECO:0000256" key="10">
    <source>
        <dbReference type="SAM" id="SignalP"/>
    </source>
</evidence>
<dbReference type="GO" id="GO:0009252">
    <property type="term" value="P:peptidoglycan biosynthetic process"/>
    <property type="evidence" value="ECO:0007669"/>
    <property type="project" value="TreeGrafter"/>
</dbReference>
<evidence type="ECO:0000256" key="5">
    <source>
        <dbReference type="ARBA" id="ARBA00022801"/>
    </source>
</evidence>